<gene>
    <name evidence="2" type="ORF">SAMN06297251_12727</name>
</gene>
<evidence type="ECO:0000313" key="2">
    <source>
        <dbReference type="EMBL" id="SMD10037.1"/>
    </source>
</evidence>
<organism evidence="2 3">
    <name type="scientific">Fulvimarina manganoxydans</name>
    <dbReference type="NCBI Taxonomy" id="937218"/>
    <lineage>
        <taxon>Bacteria</taxon>
        <taxon>Pseudomonadati</taxon>
        <taxon>Pseudomonadota</taxon>
        <taxon>Alphaproteobacteria</taxon>
        <taxon>Hyphomicrobiales</taxon>
        <taxon>Aurantimonadaceae</taxon>
        <taxon>Fulvimarina</taxon>
    </lineage>
</organism>
<feature type="region of interest" description="Disordered" evidence="1">
    <location>
        <begin position="244"/>
        <end position="276"/>
    </location>
</feature>
<proteinExistence type="predicted"/>
<sequence length="276" mass="29715">MSLVRHAIRVAAVEALRGATIVGDNVLDSQNGAIDFDADNQPKTLQKKPFIAIYTYDGSAERGPGASGFRDLGSPQQLMLGIEIGHAAGMLVEDPSTGKKVLETGLPYTDRNVEFYLDLLAAQAMGALSNPDNSWAEIWRGMVLSVEKRDTLAVRSVGGQRLAGHQIMLTLTIMRDPAPGVPLGTGHVYETFLAALEASPVESNRTQAALLRGFLGDADSRDWHRLQRRQGLTADELMALGHGPLAQDQTRETPPFVTGTLDLGDGREVTTTSEPE</sequence>
<protein>
    <submittedName>
        <fullName evidence="2">Uncharacterized protein</fullName>
    </submittedName>
</protein>
<dbReference type="AlphaFoldDB" id="A0A1W2EK03"/>
<name>A0A1W2EK03_9HYPH</name>
<accession>A0A1W2EK03</accession>
<dbReference type="STRING" id="937218.SAMN06297251_12727"/>
<reference evidence="2 3" key="1">
    <citation type="submission" date="2017-04" db="EMBL/GenBank/DDBJ databases">
        <authorList>
            <person name="Afonso C.L."/>
            <person name="Miller P.J."/>
            <person name="Scott M.A."/>
            <person name="Spackman E."/>
            <person name="Goraichik I."/>
            <person name="Dimitrov K.M."/>
            <person name="Suarez D.L."/>
            <person name="Swayne D.E."/>
        </authorList>
    </citation>
    <scope>NUCLEOTIDE SEQUENCE [LARGE SCALE GENOMIC DNA]</scope>
    <source>
        <strain evidence="2 3">CGMCC 1.10972</strain>
    </source>
</reference>
<dbReference type="OrthoDB" id="7841151at2"/>
<evidence type="ECO:0000256" key="1">
    <source>
        <dbReference type="SAM" id="MobiDB-lite"/>
    </source>
</evidence>
<dbReference type="Proteomes" id="UP000192656">
    <property type="component" value="Unassembled WGS sequence"/>
</dbReference>
<evidence type="ECO:0000313" key="3">
    <source>
        <dbReference type="Proteomes" id="UP000192656"/>
    </source>
</evidence>
<keyword evidence="3" id="KW-1185">Reference proteome</keyword>
<dbReference type="EMBL" id="FWXR01000027">
    <property type="protein sequence ID" value="SMD10037.1"/>
    <property type="molecule type" value="Genomic_DNA"/>
</dbReference>
<dbReference type="RefSeq" id="WP_084412404.1">
    <property type="nucleotide sequence ID" value="NZ_FWXR01000027.1"/>
</dbReference>